<evidence type="ECO:0000313" key="6">
    <source>
        <dbReference type="EMBL" id="MFC6082293.1"/>
    </source>
</evidence>
<organism evidence="6 7">
    <name type="scientific">Sphaerisporangium aureirubrum</name>
    <dbReference type="NCBI Taxonomy" id="1544736"/>
    <lineage>
        <taxon>Bacteria</taxon>
        <taxon>Bacillati</taxon>
        <taxon>Actinomycetota</taxon>
        <taxon>Actinomycetes</taxon>
        <taxon>Streptosporangiales</taxon>
        <taxon>Streptosporangiaceae</taxon>
        <taxon>Sphaerisporangium</taxon>
    </lineage>
</organism>
<proteinExistence type="predicted"/>
<evidence type="ECO:0000256" key="1">
    <source>
        <dbReference type="ARBA" id="ARBA00022722"/>
    </source>
</evidence>
<evidence type="ECO:0000256" key="2">
    <source>
        <dbReference type="ARBA" id="ARBA00022723"/>
    </source>
</evidence>
<keyword evidence="2" id="KW-0479">Metal-binding</keyword>
<evidence type="ECO:0000259" key="5">
    <source>
        <dbReference type="Pfam" id="PF01850"/>
    </source>
</evidence>
<dbReference type="Gene3D" id="3.40.50.1010">
    <property type="entry name" value="5'-nuclease"/>
    <property type="match status" value="1"/>
</dbReference>
<protein>
    <submittedName>
        <fullName evidence="6">Type II toxin-antitoxin system VapC family toxin</fullName>
    </submittedName>
</protein>
<comment type="caution">
    <text evidence="6">The sequence shown here is derived from an EMBL/GenBank/DDBJ whole genome shotgun (WGS) entry which is preliminary data.</text>
</comment>
<dbReference type="Proteomes" id="UP001596137">
    <property type="component" value="Unassembled WGS sequence"/>
</dbReference>
<evidence type="ECO:0000313" key="7">
    <source>
        <dbReference type="Proteomes" id="UP001596137"/>
    </source>
</evidence>
<dbReference type="RefSeq" id="WP_380752016.1">
    <property type="nucleotide sequence ID" value="NZ_JBHSRF010000015.1"/>
</dbReference>
<keyword evidence="1" id="KW-0540">Nuclease</keyword>
<dbReference type="InterPro" id="IPR029060">
    <property type="entry name" value="PIN-like_dom_sf"/>
</dbReference>
<reference evidence="7" key="1">
    <citation type="journal article" date="2019" name="Int. J. Syst. Evol. Microbiol.">
        <title>The Global Catalogue of Microorganisms (GCM) 10K type strain sequencing project: providing services to taxonomists for standard genome sequencing and annotation.</title>
        <authorList>
            <consortium name="The Broad Institute Genomics Platform"/>
            <consortium name="The Broad Institute Genome Sequencing Center for Infectious Disease"/>
            <person name="Wu L."/>
            <person name="Ma J."/>
        </authorList>
    </citation>
    <scope>NUCLEOTIDE SEQUENCE [LARGE SCALE GENOMIC DNA]</scope>
    <source>
        <strain evidence="7">JCM 30346</strain>
    </source>
</reference>
<keyword evidence="3" id="KW-0378">Hydrolase</keyword>
<feature type="domain" description="PIN" evidence="5">
    <location>
        <begin position="1"/>
        <end position="64"/>
    </location>
</feature>
<dbReference type="EMBL" id="JBHSRF010000015">
    <property type="protein sequence ID" value="MFC6082293.1"/>
    <property type="molecule type" value="Genomic_DNA"/>
</dbReference>
<dbReference type="SUPFAM" id="SSF88723">
    <property type="entry name" value="PIN domain-like"/>
    <property type="match status" value="1"/>
</dbReference>
<dbReference type="InterPro" id="IPR002716">
    <property type="entry name" value="PIN_dom"/>
</dbReference>
<name>A0ABW1NHD1_9ACTN</name>
<accession>A0ABW1NHD1</accession>
<gene>
    <name evidence="6" type="ORF">ACFP1K_14100</name>
</gene>
<evidence type="ECO:0000256" key="4">
    <source>
        <dbReference type="ARBA" id="ARBA00022842"/>
    </source>
</evidence>
<evidence type="ECO:0000256" key="3">
    <source>
        <dbReference type="ARBA" id="ARBA00022801"/>
    </source>
</evidence>
<dbReference type="Pfam" id="PF01850">
    <property type="entry name" value="PIN"/>
    <property type="match status" value="1"/>
</dbReference>
<sequence length="75" mass="8118">MLDTGPLVAAINRRDPDHERCRKLLEERAGSIVTTPYVIGEVCYMAASRIGAEAEANVIDAVLSGDFRQVSDRGA</sequence>
<keyword evidence="7" id="KW-1185">Reference proteome</keyword>
<keyword evidence="4" id="KW-0460">Magnesium</keyword>